<proteinExistence type="predicted"/>
<reference evidence="1 2" key="2">
    <citation type="journal article" date="2022" name="Mol. Ecol. Resour.">
        <title>The genomes of chicory, endive, great burdock and yacon provide insights into Asteraceae paleo-polyploidization history and plant inulin production.</title>
        <authorList>
            <person name="Fan W."/>
            <person name="Wang S."/>
            <person name="Wang H."/>
            <person name="Wang A."/>
            <person name="Jiang F."/>
            <person name="Liu H."/>
            <person name="Zhao H."/>
            <person name="Xu D."/>
            <person name="Zhang Y."/>
        </authorList>
    </citation>
    <scope>NUCLEOTIDE SEQUENCE [LARGE SCALE GENOMIC DNA]</scope>
    <source>
        <strain evidence="2">cv. Punajuju</strain>
        <tissue evidence="1">Leaves</tissue>
    </source>
</reference>
<dbReference type="EMBL" id="CM042014">
    <property type="protein sequence ID" value="KAI3724559.1"/>
    <property type="molecule type" value="Genomic_DNA"/>
</dbReference>
<protein>
    <submittedName>
        <fullName evidence="1">Uncharacterized protein</fullName>
    </submittedName>
</protein>
<sequence length="74" mass="8496">MDQITPNSTSYTWELGQNNQRLEKKFSVVLFLQSNELHKKKIMVATPLSIFLPPSHRLPLSQSLSSSTVKWPKL</sequence>
<dbReference type="Proteomes" id="UP001055811">
    <property type="component" value="Linkage Group LG06"/>
</dbReference>
<gene>
    <name evidence="1" type="ORF">L2E82_36340</name>
</gene>
<evidence type="ECO:0000313" key="1">
    <source>
        <dbReference type="EMBL" id="KAI3724559.1"/>
    </source>
</evidence>
<evidence type="ECO:0000313" key="2">
    <source>
        <dbReference type="Proteomes" id="UP001055811"/>
    </source>
</evidence>
<name>A0ACB9BRE2_CICIN</name>
<reference evidence="2" key="1">
    <citation type="journal article" date="2022" name="Mol. Ecol. Resour.">
        <title>The genomes of chicory, endive, great burdock and yacon provide insights into Asteraceae palaeo-polyploidization history and plant inulin production.</title>
        <authorList>
            <person name="Fan W."/>
            <person name="Wang S."/>
            <person name="Wang H."/>
            <person name="Wang A."/>
            <person name="Jiang F."/>
            <person name="Liu H."/>
            <person name="Zhao H."/>
            <person name="Xu D."/>
            <person name="Zhang Y."/>
        </authorList>
    </citation>
    <scope>NUCLEOTIDE SEQUENCE [LARGE SCALE GENOMIC DNA]</scope>
    <source>
        <strain evidence="2">cv. Punajuju</strain>
    </source>
</reference>
<accession>A0ACB9BRE2</accession>
<comment type="caution">
    <text evidence="1">The sequence shown here is derived from an EMBL/GenBank/DDBJ whole genome shotgun (WGS) entry which is preliminary data.</text>
</comment>
<keyword evidence="2" id="KW-1185">Reference proteome</keyword>
<organism evidence="1 2">
    <name type="scientific">Cichorium intybus</name>
    <name type="common">Chicory</name>
    <dbReference type="NCBI Taxonomy" id="13427"/>
    <lineage>
        <taxon>Eukaryota</taxon>
        <taxon>Viridiplantae</taxon>
        <taxon>Streptophyta</taxon>
        <taxon>Embryophyta</taxon>
        <taxon>Tracheophyta</taxon>
        <taxon>Spermatophyta</taxon>
        <taxon>Magnoliopsida</taxon>
        <taxon>eudicotyledons</taxon>
        <taxon>Gunneridae</taxon>
        <taxon>Pentapetalae</taxon>
        <taxon>asterids</taxon>
        <taxon>campanulids</taxon>
        <taxon>Asterales</taxon>
        <taxon>Asteraceae</taxon>
        <taxon>Cichorioideae</taxon>
        <taxon>Cichorieae</taxon>
        <taxon>Cichoriinae</taxon>
        <taxon>Cichorium</taxon>
    </lineage>
</organism>